<dbReference type="RefSeq" id="WP_123040068.1">
    <property type="nucleotide sequence ID" value="NZ_CP033433.1"/>
</dbReference>
<feature type="region of interest" description="Disordered" evidence="1">
    <location>
        <begin position="1"/>
        <end position="105"/>
    </location>
</feature>
<protein>
    <recommendedName>
        <fullName evidence="4">RNA polymerase subunit sigma</fullName>
    </recommendedName>
</protein>
<keyword evidence="3" id="KW-1185">Reference proteome</keyword>
<evidence type="ECO:0000256" key="1">
    <source>
        <dbReference type="SAM" id="MobiDB-lite"/>
    </source>
</evidence>
<proteinExistence type="predicted"/>
<organism evidence="2 3">
    <name type="scientific">Cohnella candidum</name>
    <dbReference type="NCBI Taxonomy" id="2674991"/>
    <lineage>
        <taxon>Bacteria</taxon>
        <taxon>Bacillati</taxon>
        <taxon>Bacillota</taxon>
        <taxon>Bacilli</taxon>
        <taxon>Bacillales</taxon>
        <taxon>Paenibacillaceae</taxon>
        <taxon>Cohnella</taxon>
    </lineage>
</organism>
<gene>
    <name evidence="2" type="ORF">EAV92_05145</name>
</gene>
<reference evidence="2 3" key="1">
    <citation type="submission" date="2018-10" db="EMBL/GenBank/DDBJ databases">
        <title>Genome Sequence of Cohnella sp.</title>
        <authorList>
            <person name="Srinivasan S."/>
            <person name="Kim M.K."/>
        </authorList>
    </citation>
    <scope>NUCLEOTIDE SEQUENCE [LARGE SCALE GENOMIC DNA]</scope>
    <source>
        <strain evidence="2 3">18JY8-7</strain>
    </source>
</reference>
<evidence type="ECO:0000313" key="2">
    <source>
        <dbReference type="EMBL" id="AYQ72007.1"/>
    </source>
</evidence>
<sequence>MSYKSIDLQTSLPRTAELTPLAQQQQHRPISDQAMLAQQTVKTAEQQAQRMTKSESSAKGEIKDRQQRGQDRQPGQGRKPSGGSEQEQGNRSEHPYKGKHIDYMG</sequence>
<feature type="compositionally biased region" description="Basic and acidic residues" evidence="1">
    <location>
        <begin position="88"/>
        <end position="105"/>
    </location>
</feature>
<evidence type="ECO:0008006" key="4">
    <source>
        <dbReference type="Google" id="ProtNLM"/>
    </source>
</evidence>
<accession>A0A3G3JVX9</accession>
<dbReference type="Proteomes" id="UP000269097">
    <property type="component" value="Chromosome"/>
</dbReference>
<name>A0A3G3JVX9_9BACL</name>
<dbReference type="EMBL" id="CP033433">
    <property type="protein sequence ID" value="AYQ72007.1"/>
    <property type="molecule type" value="Genomic_DNA"/>
</dbReference>
<feature type="compositionally biased region" description="Polar residues" evidence="1">
    <location>
        <begin position="36"/>
        <end position="51"/>
    </location>
</feature>
<evidence type="ECO:0000313" key="3">
    <source>
        <dbReference type="Proteomes" id="UP000269097"/>
    </source>
</evidence>
<dbReference type="KEGG" id="coh:EAV92_05145"/>
<dbReference type="AlphaFoldDB" id="A0A3G3JVX9"/>
<feature type="compositionally biased region" description="Basic and acidic residues" evidence="1">
    <location>
        <begin position="52"/>
        <end position="71"/>
    </location>
</feature>